<gene>
    <name evidence="5" type="ORF">MTR67_033079</name>
</gene>
<protein>
    <recommendedName>
        <fullName evidence="4">Yippee domain-containing protein</fullName>
    </recommendedName>
</protein>
<dbReference type="InterPro" id="IPR034751">
    <property type="entry name" value="Yippee"/>
</dbReference>
<evidence type="ECO:0000313" key="6">
    <source>
        <dbReference type="Proteomes" id="UP001234989"/>
    </source>
</evidence>
<evidence type="ECO:0000259" key="4">
    <source>
        <dbReference type="PROSITE" id="PS51792"/>
    </source>
</evidence>
<dbReference type="InterPro" id="IPR039058">
    <property type="entry name" value="Yippee_fam"/>
</dbReference>
<proteinExistence type="inferred from homology"/>
<evidence type="ECO:0000256" key="3">
    <source>
        <dbReference type="ARBA" id="ARBA00022833"/>
    </source>
</evidence>
<dbReference type="InterPro" id="IPR004910">
    <property type="entry name" value="Yippee/Mis18/Cereblon"/>
</dbReference>
<dbReference type="PROSITE" id="PS51792">
    <property type="entry name" value="YIPPEE"/>
    <property type="match status" value="1"/>
</dbReference>
<dbReference type="EMBL" id="CP133618">
    <property type="protein sequence ID" value="WMV39694.1"/>
    <property type="molecule type" value="Genomic_DNA"/>
</dbReference>
<evidence type="ECO:0000256" key="2">
    <source>
        <dbReference type="ARBA" id="ARBA00022723"/>
    </source>
</evidence>
<comment type="similarity">
    <text evidence="1">Belongs to the yippee family.</text>
</comment>
<feature type="domain" description="Yippee" evidence="4">
    <location>
        <begin position="79"/>
        <end position="177"/>
    </location>
</feature>
<keyword evidence="6" id="KW-1185">Reference proteome</keyword>
<organism evidence="5 6">
    <name type="scientific">Solanum verrucosum</name>
    <dbReference type="NCBI Taxonomy" id="315347"/>
    <lineage>
        <taxon>Eukaryota</taxon>
        <taxon>Viridiplantae</taxon>
        <taxon>Streptophyta</taxon>
        <taxon>Embryophyta</taxon>
        <taxon>Tracheophyta</taxon>
        <taxon>Spermatophyta</taxon>
        <taxon>Magnoliopsida</taxon>
        <taxon>eudicotyledons</taxon>
        <taxon>Gunneridae</taxon>
        <taxon>Pentapetalae</taxon>
        <taxon>asterids</taxon>
        <taxon>lamiids</taxon>
        <taxon>Solanales</taxon>
        <taxon>Solanaceae</taxon>
        <taxon>Solanoideae</taxon>
        <taxon>Solaneae</taxon>
        <taxon>Solanum</taxon>
    </lineage>
</organism>
<dbReference type="Proteomes" id="UP001234989">
    <property type="component" value="Chromosome 7"/>
</dbReference>
<dbReference type="Pfam" id="PF03226">
    <property type="entry name" value="Yippee-Mis18"/>
    <property type="match status" value="1"/>
</dbReference>
<reference evidence="5" key="1">
    <citation type="submission" date="2023-08" db="EMBL/GenBank/DDBJ databases">
        <title>A de novo genome assembly of Solanum verrucosum Schlechtendal, a Mexican diploid species geographically isolated from the other diploid A-genome species in potato relatives.</title>
        <authorList>
            <person name="Hosaka K."/>
        </authorList>
    </citation>
    <scope>NUCLEOTIDE SEQUENCE</scope>
    <source>
        <tissue evidence="5">Young leaves</tissue>
    </source>
</reference>
<accession>A0AAF0ZJU3</accession>
<dbReference type="PANTHER" id="PTHR13848">
    <property type="entry name" value="PROTEIN YIPPEE-LIKE CG15309-RELATED"/>
    <property type="match status" value="1"/>
</dbReference>
<keyword evidence="2" id="KW-0479">Metal-binding</keyword>
<sequence>MGRLFLVDLEGKTYNCKFCKTQLGQADDLVSKAFHCRSGKAYLFNNVCKFQWFAHHQHQLVIFVHDYLTWATFGYSVTQLSKVYTVHAYVCMLAFFLPIYFQDFSFPGLAWLSRWVNITFGQSEERTMLSGKHTVIDIFCCCCGQILGWKYEKAHEKSQKYKEGKFVLERGMIIDGEVDSEFYIDTRASTSDGEDTM</sequence>
<name>A0AAF0ZJU3_SOLVR</name>
<evidence type="ECO:0000256" key="1">
    <source>
        <dbReference type="ARBA" id="ARBA00005613"/>
    </source>
</evidence>
<keyword evidence="3" id="KW-0862">Zinc</keyword>
<dbReference type="GO" id="GO:0046872">
    <property type="term" value="F:metal ion binding"/>
    <property type="evidence" value="ECO:0007669"/>
    <property type="project" value="UniProtKB-KW"/>
</dbReference>
<evidence type="ECO:0000313" key="5">
    <source>
        <dbReference type="EMBL" id="WMV39694.1"/>
    </source>
</evidence>
<dbReference type="AlphaFoldDB" id="A0AAF0ZJU3"/>